<dbReference type="SMART" id="SM00060">
    <property type="entry name" value="FN3"/>
    <property type="match status" value="2"/>
</dbReference>
<dbReference type="Gene3D" id="1.10.150.50">
    <property type="entry name" value="Transcription Factor, Ets-1"/>
    <property type="match status" value="1"/>
</dbReference>
<dbReference type="Pfam" id="PF14575">
    <property type="entry name" value="EphA2_TM"/>
    <property type="match status" value="1"/>
</dbReference>
<evidence type="ECO:0000256" key="11">
    <source>
        <dbReference type="ARBA" id="ARBA00023170"/>
    </source>
</evidence>
<dbReference type="AlphaFoldDB" id="A0AAN0JZ82"/>
<protein>
    <recommendedName>
        <fullName evidence="24">Receptor protein-tyrosine kinase</fullName>
    </recommendedName>
</protein>
<dbReference type="SMART" id="SM00615">
    <property type="entry name" value="EPH_lbd"/>
    <property type="match status" value="1"/>
</dbReference>
<evidence type="ECO:0000256" key="15">
    <source>
        <dbReference type="SAM" id="MobiDB-lite"/>
    </source>
</evidence>
<name>A0AAN0JZ82_AMPQE</name>
<comment type="subcellular location">
    <subcellularLocation>
        <location evidence="1">Membrane</location>
        <topology evidence="1">Single-pass type I membrane protein</topology>
    </subcellularLocation>
</comment>
<feature type="compositionally biased region" description="Polar residues" evidence="15">
    <location>
        <begin position="955"/>
        <end position="968"/>
    </location>
</feature>
<dbReference type="SUPFAM" id="SSF56112">
    <property type="entry name" value="Protein kinase-like (PK-like)"/>
    <property type="match status" value="1"/>
</dbReference>
<feature type="domain" description="SAM" evidence="19">
    <location>
        <begin position="967"/>
        <end position="1031"/>
    </location>
</feature>
<dbReference type="Gene3D" id="3.30.200.20">
    <property type="entry name" value="Phosphorylase Kinase, domain 1"/>
    <property type="match status" value="1"/>
</dbReference>
<dbReference type="InterPro" id="IPR011641">
    <property type="entry name" value="Tyr-kin_ephrin_A/B_rcpt-like"/>
</dbReference>
<dbReference type="PROSITE" id="PS00107">
    <property type="entry name" value="PROTEIN_KINASE_ATP"/>
    <property type="match status" value="1"/>
</dbReference>
<dbReference type="InterPro" id="IPR017441">
    <property type="entry name" value="Protein_kinase_ATP_BS"/>
</dbReference>
<dbReference type="InterPro" id="IPR020635">
    <property type="entry name" value="Tyr_kinase_cat_dom"/>
</dbReference>
<reference evidence="23" key="1">
    <citation type="journal article" date="2010" name="Nature">
        <title>The Amphimedon queenslandica genome and the evolution of animal complexity.</title>
        <authorList>
            <person name="Srivastava M."/>
            <person name="Simakov O."/>
            <person name="Chapman J."/>
            <person name="Fahey B."/>
            <person name="Gauthier M.E."/>
            <person name="Mitros T."/>
            <person name="Richards G.S."/>
            <person name="Conaco C."/>
            <person name="Dacre M."/>
            <person name="Hellsten U."/>
            <person name="Larroux C."/>
            <person name="Putnam N.H."/>
            <person name="Stanke M."/>
            <person name="Adamska M."/>
            <person name="Darling A."/>
            <person name="Degnan S.M."/>
            <person name="Oakley T.H."/>
            <person name="Plachetzki D.C."/>
            <person name="Zhai Y."/>
            <person name="Adamski M."/>
            <person name="Calcino A."/>
            <person name="Cummins S.F."/>
            <person name="Goodstein D.M."/>
            <person name="Harris C."/>
            <person name="Jackson D.J."/>
            <person name="Leys S.P."/>
            <person name="Shu S."/>
            <person name="Woodcroft B.J."/>
            <person name="Vervoort M."/>
            <person name="Kosik K.S."/>
            <person name="Manning G."/>
            <person name="Degnan B.M."/>
            <person name="Rokhsar D.S."/>
        </authorList>
    </citation>
    <scope>NUCLEOTIDE SEQUENCE [LARGE SCALE GENOMIC DNA]</scope>
</reference>
<evidence type="ECO:0000256" key="2">
    <source>
        <dbReference type="ARBA" id="ARBA00022679"/>
    </source>
</evidence>
<dbReference type="EnsemblMetazoa" id="XM_020006674.1">
    <property type="protein sequence ID" value="XP_019862233.1"/>
    <property type="gene ID" value="LOC100631643"/>
</dbReference>
<feature type="domain" description="Fibronectin type-III" evidence="20">
    <location>
        <begin position="466"/>
        <end position="567"/>
    </location>
</feature>
<dbReference type="Pfam" id="PF00041">
    <property type="entry name" value="fn3"/>
    <property type="match status" value="2"/>
</dbReference>
<feature type="binding site" evidence="13 14">
    <location>
        <position position="705"/>
    </location>
    <ligand>
        <name>ATP</name>
        <dbReference type="ChEBI" id="CHEBI:30616"/>
    </ligand>
</feature>
<dbReference type="Gene3D" id="2.60.120.260">
    <property type="entry name" value="Galactose-binding domain-like"/>
    <property type="match status" value="1"/>
</dbReference>
<dbReference type="SUPFAM" id="SSF49785">
    <property type="entry name" value="Galactose-binding domain-like"/>
    <property type="match status" value="1"/>
</dbReference>
<feature type="compositionally biased region" description="Low complexity" evidence="15">
    <location>
        <begin position="461"/>
        <end position="476"/>
    </location>
</feature>
<dbReference type="InterPro" id="IPR001090">
    <property type="entry name" value="Ephrin_rcpt_lig-bd_dom"/>
</dbReference>
<dbReference type="Pfam" id="PF07714">
    <property type="entry name" value="PK_Tyr_Ser-Thr"/>
    <property type="match status" value="1"/>
</dbReference>
<dbReference type="Gene3D" id="1.10.510.10">
    <property type="entry name" value="Transferase(Phosphotransferase) domain 1"/>
    <property type="match status" value="1"/>
</dbReference>
<dbReference type="Proteomes" id="UP000007879">
    <property type="component" value="Unassembled WGS sequence"/>
</dbReference>
<dbReference type="Pfam" id="PF01404">
    <property type="entry name" value="Ephrin_lbd"/>
    <property type="match status" value="1"/>
</dbReference>
<evidence type="ECO:0000256" key="6">
    <source>
        <dbReference type="ARBA" id="ARBA00022777"/>
    </source>
</evidence>
<evidence type="ECO:0000256" key="9">
    <source>
        <dbReference type="ARBA" id="ARBA00023136"/>
    </source>
</evidence>
<keyword evidence="9 16" id="KW-0472">Membrane</keyword>
<dbReference type="InterPro" id="IPR027936">
    <property type="entry name" value="Eph_TM"/>
</dbReference>
<dbReference type="InterPro" id="IPR000719">
    <property type="entry name" value="Prot_kinase_dom"/>
</dbReference>
<keyword evidence="4" id="KW-0677">Repeat</keyword>
<feature type="transmembrane region" description="Helical" evidence="16">
    <location>
        <begin position="578"/>
        <end position="609"/>
    </location>
</feature>
<dbReference type="FunFam" id="2.10.50.10:FF:000001">
    <property type="entry name" value="Ephrin type-A receptor 5"/>
    <property type="match status" value="1"/>
</dbReference>
<evidence type="ECO:0000256" key="1">
    <source>
        <dbReference type="ARBA" id="ARBA00004479"/>
    </source>
</evidence>
<feature type="chain" id="PRO_5042821435" description="Receptor protein-tyrosine kinase" evidence="17">
    <location>
        <begin position="25"/>
        <end position="1040"/>
    </location>
</feature>
<keyword evidence="5 13" id="KW-0547">Nucleotide-binding</keyword>
<evidence type="ECO:0000256" key="5">
    <source>
        <dbReference type="ARBA" id="ARBA00022741"/>
    </source>
</evidence>
<dbReference type="GO" id="GO:0005886">
    <property type="term" value="C:plasma membrane"/>
    <property type="evidence" value="ECO:0007669"/>
    <property type="project" value="InterPro"/>
</dbReference>
<evidence type="ECO:0000256" key="3">
    <source>
        <dbReference type="ARBA" id="ARBA00022692"/>
    </source>
</evidence>
<dbReference type="FunFam" id="1.10.510.10:FF:000521">
    <property type="entry name" value="Tyrosine-protein kinase pr2"/>
    <property type="match status" value="1"/>
</dbReference>
<feature type="signal peptide" evidence="17">
    <location>
        <begin position="1"/>
        <end position="24"/>
    </location>
</feature>
<evidence type="ECO:0000259" key="19">
    <source>
        <dbReference type="PROSITE" id="PS50105"/>
    </source>
</evidence>
<evidence type="ECO:0000259" key="18">
    <source>
        <dbReference type="PROSITE" id="PS50011"/>
    </source>
</evidence>
<dbReference type="PRINTS" id="PR00109">
    <property type="entry name" value="TYRKINASE"/>
</dbReference>
<keyword evidence="23" id="KW-1185">Reference proteome</keyword>
<dbReference type="InterPro" id="IPR009030">
    <property type="entry name" value="Growth_fac_rcpt_cys_sf"/>
</dbReference>
<organism evidence="22 23">
    <name type="scientific">Amphimedon queenslandica</name>
    <name type="common">Sponge</name>
    <dbReference type="NCBI Taxonomy" id="400682"/>
    <lineage>
        <taxon>Eukaryota</taxon>
        <taxon>Metazoa</taxon>
        <taxon>Porifera</taxon>
        <taxon>Demospongiae</taxon>
        <taxon>Heteroscleromorpha</taxon>
        <taxon>Haplosclerida</taxon>
        <taxon>Niphatidae</taxon>
        <taxon>Amphimedon</taxon>
    </lineage>
</organism>
<evidence type="ECO:0000256" key="4">
    <source>
        <dbReference type="ARBA" id="ARBA00022737"/>
    </source>
</evidence>
<dbReference type="InterPro" id="IPR008979">
    <property type="entry name" value="Galactose-bd-like_sf"/>
</dbReference>
<keyword evidence="11" id="KW-0675">Receptor</keyword>
<feature type="domain" description="Fibronectin type-III" evidence="20">
    <location>
        <begin position="364"/>
        <end position="465"/>
    </location>
</feature>
<keyword evidence="10" id="KW-0829">Tyrosine-protein kinase</keyword>
<evidence type="ECO:0000313" key="22">
    <source>
        <dbReference type="EnsemblMetazoa" id="XP_019862233.1"/>
    </source>
</evidence>
<feature type="binding site" evidence="13">
    <location>
        <begin position="682"/>
        <end position="690"/>
    </location>
    <ligand>
        <name>ATP</name>
        <dbReference type="ChEBI" id="CHEBI:30616"/>
    </ligand>
</feature>
<dbReference type="PROSITE" id="PS51550">
    <property type="entry name" value="EPH_LBD"/>
    <property type="match status" value="1"/>
</dbReference>
<gene>
    <name evidence="22" type="primary">100631643</name>
</gene>
<sequence length="1040" mass="114341">MAAVLKPAMSRFLLLSFLLSTVAAQSIAPDDADPTCSDIPIRNVTFPNEKILLDSQNYRSVFLVGAEGENRTWLTIDYDGGGVGRTGAAGFVDSWYEGNQGVQCLHRINVCATLIPGGTSSFQSNWLITQYINISEPGISQLRINVTFSSNLVCLNQQCPQQQTFEVQTFETNEPDEMDRGNISYYSYAGVRLIHTAVEGATTESESFAVSSSGLYLAIWDQGSCTVINRIVVFYNVCPYQILNKAIYPETVAPQGDFDPDKNVDATCIDNASPTSSNILSLRCRLLGVWIGSASCQCNPGYEANDTVCEACPTGTYKKSPGDTSCDDCPDNSDSLNTGSTSCQCLPGYYRAAHETDDVACTAPPGPPVSLRNTSFNSTSISIAWDPPVSNGSRSDINYLVSITDQSNGNSIVPHTTNTTIYKRGGLTPLTTYTITVTSRNGVSDQDLSNETNRQVSINVTTMSSPPTSPQSLSLQRPTPSGQSTILGWSEPQNSYGTVIRYNIFVSEFNDTDTATVRGTVNGTTFRYDLSQLDLTSGSYFVWVQAVTIHGESDLSPPIQYLHVEAPTPTDSSTSSDLFPVVAGASIGVVLVVIIVVAIVILLFVICFYTNTRRKSTYSVANSGYNHDESDTNIELGTLPPPSNNPNRMYIDPRTYASMNHAIEQNRVKEIPPKEIANLEEIGVGEFGLVYKGVWTLKNIPVAVKTLRGGATDEQRSNFLFEASVMGQFHHDNVVVLYGVISRIDPVMIVMEYLQNGSLDRYLQKNLDKISHERLSKMSYGVAKGMKYLSSIGFVHRDLAARNILVANDETCKVADFGLAREMVENEYDVQKGGRIPVRWTAPEAISHRSFTTASDVWSYGVLLWETFSFGETPYDGWDNATIFQRLENGERLHPPRGCPDDLYKIMQACWNIERSERPTFENIVECFEVILFGKPKPKPKPAHLQSPNRPIPPTTSNSSAPNGNNKAADSIDELLGSIGMTRYIDIFHAKGLYNVADCFGLSEDDLQRMGVTLSGHQYKIVKNIHLKEEELGRVSPDFI</sequence>
<dbReference type="InterPro" id="IPR016257">
    <property type="entry name" value="Tyr_kinase_ephrin_rcpt"/>
</dbReference>
<dbReference type="PROSITE" id="PS50853">
    <property type="entry name" value="FN3"/>
    <property type="match status" value="2"/>
</dbReference>
<feature type="region of interest" description="Disordered" evidence="15">
    <location>
        <begin position="460"/>
        <end position="483"/>
    </location>
</feature>
<keyword evidence="8 16" id="KW-1133">Transmembrane helix</keyword>
<dbReference type="GO" id="GO:0005005">
    <property type="term" value="F:transmembrane-ephrin receptor activity"/>
    <property type="evidence" value="ECO:0007669"/>
    <property type="project" value="TreeGrafter"/>
</dbReference>
<dbReference type="PANTHER" id="PTHR46877:SF14">
    <property type="entry name" value="RECEPTOR PROTEIN-TYROSINE KINASE"/>
    <property type="match status" value="1"/>
</dbReference>
<dbReference type="PANTHER" id="PTHR46877">
    <property type="entry name" value="EPH RECEPTOR A5"/>
    <property type="match status" value="1"/>
</dbReference>
<keyword evidence="2" id="KW-0808">Transferase</keyword>
<feature type="domain" description="Protein kinase" evidence="18">
    <location>
        <begin position="676"/>
        <end position="932"/>
    </location>
</feature>
<dbReference type="CDD" id="cd00063">
    <property type="entry name" value="FN3"/>
    <property type="match status" value="2"/>
</dbReference>
<feature type="active site" description="Proton acceptor" evidence="12">
    <location>
        <position position="798"/>
    </location>
</feature>
<evidence type="ECO:0008006" key="24">
    <source>
        <dbReference type="Google" id="ProtNLM"/>
    </source>
</evidence>
<feature type="region of interest" description="Disordered" evidence="15">
    <location>
        <begin position="939"/>
        <end position="968"/>
    </location>
</feature>
<evidence type="ECO:0000256" key="10">
    <source>
        <dbReference type="ARBA" id="ARBA00023137"/>
    </source>
</evidence>
<dbReference type="Gene3D" id="2.60.40.10">
    <property type="entry name" value="Immunoglobulins"/>
    <property type="match status" value="2"/>
</dbReference>
<accession>A0AAN0JZ82</accession>
<keyword evidence="3 16" id="KW-0812">Transmembrane</keyword>
<keyword evidence="6" id="KW-0418">Kinase</keyword>
<dbReference type="PROSITE" id="PS00109">
    <property type="entry name" value="PROTEIN_KINASE_TYR"/>
    <property type="match status" value="1"/>
</dbReference>
<dbReference type="Pfam" id="PF07699">
    <property type="entry name" value="Ephrin_rec_like"/>
    <property type="match status" value="1"/>
</dbReference>
<dbReference type="PROSITE" id="PS50105">
    <property type="entry name" value="SAM_DOMAIN"/>
    <property type="match status" value="1"/>
</dbReference>
<reference evidence="22" key="2">
    <citation type="submission" date="2024-06" db="UniProtKB">
        <authorList>
            <consortium name="EnsemblMetazoa"/>
        </authorList>
    </citation>
    <scope>IDENTIFICATION</scope>
</reference>
<dbReference type="PIRSF" id="PIRSF000666">
    <property type="entry name" value="TyrPK_ephrin_receptor"/>
    <property type="match status" value="1"/>
</dbReference>
<proteinExistence type="predicted"/>
<dbReference type="InterPro" id="IPR013761">
    <property type="entry name" value="SAM/pointed_sf"/>
</dbReference>
<dbReference type="SUPFAM" id="SSF47769">
    <property type="entry name" value="SAM/Pointed domain"/>
    <property type="match status" value="1"/>
</dbReference>
<dbReference type="InterPro" id="IPR013783">
    <property type="entry name" value="Ig-like_fold"/>
</dbReference>
<dbReference type="PROSITE" id="PS50011">
    <property type="entry name" value="PROTEIN_KINASE_DOM"/>
    <property type="match status" value="1"/>
</dbReference>
<dbReference type="InterPro" id="IPR011009">
    <property type="entry name" value="Kinase-like_dom_sf"/>
</dbReference>
<dbReference type="Pfam" id="PF00536">
    <property type="entry name" value="SAM_1"/>
    <property type="match status" value="1"/>
</dbReference>
<dbReference type="SUPFAM" id="SSF49265">
    <property type="entry name" value="Fibronectin type III"/>
    <property type="match status" value="1"/>
</dbReference>
<dbReference type="InterPro" id="IPR003961">
    <property type="entry name" value="FN3_dom"/>
</dbReference>
<evidence type="ECO:0000256" key="14">
    <source>
        <dbReference type="PROSITE-ProRule" id="PRU10141"/>
    </source>
</evidence>
<dbReference type="InterPro" id="IPR050449">
    <property type="entry name" value="Ephrin_rcpt_TKs"/>
</dbReference>
<dbReference type="SMART" id="SM01411">
    <property type="entry name" value="Ephrin_rec_like"/>
    <property type="match status" value="1"/>
</dbReference>
<evidence type="ECO:0000256" key="17">
    <source>
        <dbReference type="SAM" id="SignalP"/>
    </source>
</evidence>
<dbReference type="SMART" id="SM00219">
    <property type="entry name" value="TyrKc"/>
    <property type="match status" value="1"/>
</dbReference>
<evidence type="ECO:0000256" key="12">
    <source>
        <dbReference type="PIRSR" id="PIRSR000666-1"/>
    </source>
</evidence>
<dbReference type="Gene3D" id="2.10.50.10">
    <property type="entry name" value="Tumor Necrosis Factor Receptor, subunit A, domain 2"/>
    <property type="match status" value="1"/>
</dbReference>
<dbReference type="CDD" id="cd00185">
    <property type="entry name" value="TNFRSF"/>
    <property type="match status" value="1"/>
</dbReference>
<evidence type="ECO:0000256" key="7">
    <source>
        <dbReference type="ARBA" id="ARBA00022840"/>
    </source>
</evidence>
<evidence type="ECO:0000259" key="21">
    <source>
        <dbReference type="PROSITE" id="PS51550"/>
    </source>
</evidence>
<evidence type="ECO:0000256" key="8">
    <source>
        <dbReference type="ARBA" id="ARBA00022989"/>
    </source>
</evidence>
<evidence type="ECO:0000256" key="13">
    <source>
        <dbReference type="PIRSR" id="PIRSR000666-2"/>
    </source>
</evidence>
<dbReference type="InterPro" id="IPR001245">
    <property type="entry name" value="Ser-Thr/Tyr_kinase_cat_dom"/>
</dbReference>
<dbReference type="InterPro" id="IPR036116">
    <property type="entry name" value="FN3_sf"/>
</dbReference>
<evidence type="ECO:0000256" key="16">
    <source>
        <dbReference type="SAM" id="Phobius"/>
    </source>
</evidence>
<evidence type="ECO:0000259" key="20">
    <source>
        <dbReference type="PROSITE" id="PS50853"/>
    </source>
</evidence>
<keyword evidence="17" id="KW-0732">Signal</keyword>
<dbReference type="SUPFAM" id="SSF57184">
    <property type="entry name" value="Growth factor receptor domain"/>
    <property type="match status" value="1"/>
</dbReference>
<dbReference type="GO" id="GO:0005524">
    <property type="term" value="F:ATP binding"/>
    <property type="evidence" value="ECO:0007669"/>
    <property type="project" value="UniProtKB-UniRule"/>
</dbReference>
<dbReference type="InterPro" id="IPR008266">
    <property type="entry name" value="Tyr_kinase_AS"/>
</dbReference>
<dbReference type="SMART" id="SM00454">
    <property type="entry name" value="SAM"/>
    <property type="match status" value="1"/>
</dbReference>
<keyword evidence="7 13" id="KW-0067">ATP-binding</keyword>
<feature type="domain" description="Eph LBD" evidence="21">
    <location>
        <begin position="58"/>
        <end position="243"/>
    </location>
</feature>
<evidence type="ECO:0000313" key="23">
    <source>
        <dbReference type="Proteomes" id="UP000007879"/>
    </source>
</evidence>
<dbReference type="InterPro" id="IPR001660">
    <property type="entry name" value="SAM"/>
</dbReference>